<protein>
    <submittedName>
        <fullName evidence="1">Uncharacterized protein</fullName>
    </submittedName>
</protein>
<proteinExistence type="predicted"/>
<keyword evidence="2" id="KW-1185">Reference proteome</keyword>
<reference evidence="1 2" key="1">
    <citation type="journal article" date="2010" name="Appl. Environ. Microbiol.">
        <title>Genome organization and characterization of the virulent lactococcal phage 1358 and its similarities to Listeria phages.</title>
        <authorList>
            <person name="Dupuis M.E."/>
            <person name="Moineau S."/>
        </authorList>
    </citation>
    <scope>NUCLEOTIDE SEQUENCE [LARGE SCALE GENOMIC DNA]</scope>
</reference>
<sequence length="91" mass="10089">MSMTDEQVARLVEIKAGYFARKRMRRVIKSAAAYHAFNKNTVVKVRFAKSAQVGRTKTVCFDVIGKNAISGQLAAQVVLGLDFKPTTKKRA</sequence>
<dbReference type="Proteomes" id="UP000207683">
    <property type="component" value="Segment"/>
</dbReference>
<organism evidence="1 2">
    <name type="scientific">Lactococcus phage 1358</name>
    <dbReference type="NCBI Taxonomy" id="741942"/>
    <lineage>
        <taxon>Viruses</taxon>
        <taxon>Duplodnaviria</taxon>
        <taxon>Heunggongvirae</taxon>
        <taxon>Uroviricota</taxon>
        <taxon>Caudoviricetes</taxon>
        <taxon>Whiteheadvirus</taxon>
        <taxon>Whiteheadvirus wv1358</taxon>
    </lineage>
</organism>
<evidence type="ECO:0000313" key="2">
    <source>
        <dbReference type="Proteomes" id="UP000207683"/>
    </source>
</evidence>
<dbReference type="EMBL" id="GQ403788">
    <property type="protein sequence ID" value="ADD25721.1"/>
    <property type="molecule type" value="Genomic_DNA"/>
</dbReference>
<dbReference type="KEGG" id="vg:24366525"/>
<dbReference type="RefSeq" id="YP_009140411.1">
    <property type="nucleotide sequence ID" value="NC_027120.1"/>
</dbReference>
<name>D3W0F5_9CAUD</name>
<evidence type="ECO:0000313" key="1">
    <source>
        <dbReference type="EMBL" id="ADD25721.1"/>
    </source>
</evidence>
<dbReference type="GeneID" id="24366525"/>
<accession>D3W0F5</accession>